<dbReference type="Pfam" id="PF00096">
    <property type="entry name" value="zf-C2H2"/>
    <property type="match status" value="2"/>
</dbReference>
<dbReference type="InParanoid" id="W4K4H4"/>
<accession>W4K4H4</accession>
<feature type="compositionally biased region" description="Polar residues" evidence="2">
    <location>
        <begin position="1"/>
        <end position="10"/>
    </location>
</feature>
<dbReference type="RefSeq" id="XP_009547371.1">
    <property type="nucleotide sequence ID" value="XM_009549076.1"/>
</dbReference>
<keyword evidence="1" id="KW-0863">Zinc-finger</keyword>
<sequence length="94" mass="10282">MPTQHTGTHVYSSTYSGGAASSSQETSPHASSSTPHTCPNCPGVTFARRHDLQRHIQSLHSDFQVRCHYCGKTYAREDSLKRHSKSCPQAPRGG</sequence>
<dbReference type="GeneID" id="20672823"/>
<dbReference type="SUPFAM" id="SSF57667">
    <property type="entry name" value="beta-beta-alpha zinc fingers"/>
    <property type="match status" value="1"/>
</dbReference>
<feature type="compositionally biased region" description="Low complexity" evidence="2">
    <location>
        <begin position="11"/>
        <end position="37"/>
    </location>
</feature>
<keyword evidence="1" id="KW-0479">Metal-binding</keyword>
<dbReference type="SMART" id="SM00355">
    <property type="entry name" value="ZnF_C2H2"/>
    <property type="match status" value="2"/>
</dbReference>
<evidence type="ECO:0000313" key="4">
    <source>
        <dbReference type="EMBL" id="ETW80649.1"/>
    </source>
</evidence>
<keyword evidence="5" id="KW-1185">Reference proteome</keyword>
<dbReference type="GO" id="GO:0008270">
    <property type="term" value="F:zinc ion binding"/>
    <property type="evidence" value="ECO:0007669"/>
    <property type="project" value="UniProtKB-KW"/>
</dbReference>
<dbReference type="PROSITE" id="PS50157">
    <property type="entry name" value="ZINC_FINGER_C2H2_2"/>
    <property type="match status" value="1"/>
</dbReference>
<dbReference type="InterPro" id="IPR013087">
    <property type="entry name" value="Znf_C2H2_type"/>
</dbReference>
<dbReference type="Proteomes" id="UP000030671">
    <property type="component" value="Unassembled WGS sequence"/>
</dbReference>
<proteinExistence type="predicted"/>
<dbReference type="InterPro" id="IPR036236">
    <property type="entry name" value="Znf_C2H2_sf"/>
</dbReference>
<evidence type="ECO:0000256" key="1">
    <source>
        <dbReference type="PROSITE-ProRule" id="PRU00042"/>
    </source>
</evidence>
<keyword evidence="1" id="KW-0862">Zinc</keyword>
<evidence type="ECO:0000259" key="3">
    <source>
        <dbReference type="PROSITE" id="PS50157"/>
    </source>
</evidence>
<dbReference type="AlphaFoldDB" id="W4K4H4"/>
<dbReference type="HOGENOM" id="CLU_2386438_0_0_1"/>
<evidence type="ECO:0000256" key="2">
    <source>
        <dbReference type="SAM" id="MobiDB-lite"/>
    </source>
</evidence>
<evidence type="ECO:0000313" key="5">
    <source>
        <dbReference type="Proteomes" id="UP000030671"/>
    </source>
</evidence>
<feature type="region of interest" description="Disordered" evidence="2">
    <location>
        <begin position="1"/>
        <end position="40"/>
    </location>
</feature>
<feature type="domain" description="C2H2-type" evidence="3">
    <location>
        <begin position="65"/>
        <end position="85"/>
    </location>
</feature>
<name>W4K4H4_HETIT</name>
<dbReference type="OrthoDB" id="8922241at2759"/>
<protein>
    <recommendedName>
        <fullName evidence="3">C2H2-type domain-containing protein</fullName>
    </recommendedName>
</protein>
<gene>
    <name evidence="4" type="ORF">HETIRDRAFT_410011</name>
</gene>
<dbReference type="KEGG" id="hir:HETIRDRAFT_410011"/>
<reference evidence="4 5" key="1">
    <citation type="journal article" date="2012" name="New Phytol.">
        <title>Insight into trade-off between wood decay and parasitism from the genome of a fungal forest pathogen.</title>
        <authorList>
            <person name="Olson A."/>
            <person name="Aerts A."/>
            <person name="Asiegbu F."/>
            <person name="Belbahri L."/>
            <person name="Bouzid O."/>
            <person name="Broberg A."/>
            <person name="Canback B."/>
            <person name="Coutinho P.M."/>
            <person name="Cullen D."/>
            <person name="Dalman K."/>
            <person name="Deflorio G."/>
            <person name="van Diepen L.T."/>
            <person name="Dunand C."/>
            <person name="Duplessis S."/>
            <person name="Durling M."/>
            <person name="Gonthier P."/>
            <person name="Grimwood J."/>
            <person name="Fossdal C.G."/>
            <person name="Hansson D."/>
            <person name="Henrissat B."/>
            <person name="Hietala A."/>
            <person name="Himmelstrand K."/>
            <person name="Hoffmeister D."/>
            <person name="Hogberg N."/>
            <person name="James T.Y."/>
            <person name="Karlsson M."/>
            <person name="Kohler A."/>
            <person name="Kues U."/>
            <person name="Lee Y.H."/>
            <person name="Lin Y.C."/>
            <person name="Lind M."/>
            <person name="Lindquist E."/>
            <person name="Lombard V."/>
            <person name="Lucas S."/>
            <person name="Lunden K."/>
            <person name="Morin E."/>
            <person name="Murat C."/>
            <person name="Park J."/>
            <person name="Raffaello T."/>
            <person name="Rouze P."/>
            <person name="Salamov A."/>
            <person name="Schmutz J."/>
            <person name="Solheim H."/>
            <person name="Stahlberg J."/>
            <person name="Velez H."/>
            <person name="de Vries R.P."/>
            <person name="Wiebenga A."/>
            <person name="Woodward S."/>
            <person name="Yakovlev I."/>
            <person name="Garbelotto M."/>
            <person name="Martin F."/>
            <person name="Grigoriev I.V."/>
            <person name="Stenlid J."/>
        </authorList>
    </citation>
    <scope>NUCLEOTIDE SEQUENCE [LARGE SCALE GENOMIC DNA]</scope>
    <source>
        <strain evidence="4 5">TC 32-1</strain>
    </source>
</reference>
<organism evidence="4 5">
    <name type="scientific">Heterobasidion irregulare (strain TC 32-1)</name>
    <dbReference type="NCBI Taxonomy" id="747525"/>
    <lineage>
        <taxon>Eukaryota</taxon>
        <taxon>Fungi</taxon>
        <taxon>Dikarya</taxon>
        <taxon>Basidiomycota</taxon>
        <taxon>Agaricomycotina</taxon>
        <taxon>Agaricomycetes</taxon>
        <taxon>Russulales</taxon>
        <taxon>Bondarzewiaceae</taxon>
        <taxon>Heterobasidion</taxon>
        <taxon>Heterobasidion annosum species complex</taxon>
    </lineage>
</organism>
<dbReference type="Gene3D" id="3.30.160.60">
    <property type="entry name" value="Classic Zinc Finger"/>
    <property type="match status" value="1"/>
</dbReference>
<dbReference type="EMBL" id="KI925459">
    <property type="protein sequence ID" value="ETW80649.1"/>
    <property type="molecule type" value="Genomic_DNA"/>
</dbReference>